<keyword evidence="1" id="KW-0479">Metal-binding</keyword>
<dbReference type="Pfam" id="PF22586">
    <property type="entry name" value="ANCHR-like_BBOX"/>
    <property type="match status" value="1"/>
</dbReference>
<evidence type="ECO:0000259" key="6">
    <source>
        <dbReference type="PROSITE" id="PS50178"/>
    </source>
</evidence>
<feature type="domain" description="FYVE-type" evidence="6">
    <location>
        <begin position="1"/>
        <end position="56"/>
    </location>
</feature>
<dbReference type="InterPro" id="IPR000306">
    <property type="entry name" value="Znf_FYVE"/>
</dbReference>
<dbReference type="InterPro" id="IPR013083">
    <property type="entry name" value="Znf_RING/FYVE/PHD"/>
</dbReference>
<dbReference type="CDD" id="cd19817">
    <property type="entry name" value="Bbox1_ANCHR-like"/>
    <property type="match status" value="1"/>
</dbReference>
<dbReference type="SMART" id="SM00064">
    <property type="entry name" value="FYVE"/>
    <property type="match status" value="1"/>
</dbReference>
<feature type="compositionally biased region" description="Basic and acidic residues" evidence="5">
    <location>
        <begin position="332"/>
        <end position="349"/>
    </location>
</feature>
<feature type="region of interest" description="Disordered" evidence="5">
    <location>
        <begin position="122"/>
        <end position="295"/>
    </location>
</feature>
<keyword evidence="3" id="KW-0862">Zinc</keyword>
<evidence type="ECO:0000256" key="5">
    <source>
        <dbReference type="SAM" id="MobiDB-lite"/>
    </source>
</evidence>
<feature type="compositionally biased region" description="Polar residues" evidence="5">
    <location>
        <begin position="233"/>
        <end position="244"/>
    </location>
</feature>
<dbReference type="Pfam" id="PF01363">
    <property type="entry name" value="FYVE"/>
    <property type="match status" value="1"/>
</dbReference>
<evidence type="ECO:0000256" key="3">
    <source>
        <dbReference type="ARBA" id="ARBA00022833"/>
    </source>
</evidence>
<reference evidence="7" key="1">
    <citation type="submission" date="2022-11" db="EMBL/GenBank/DDBJ databases">
        <title>Centuries of genome instability and evolution in soft-shell clam transmissible cancer (bioRxiv).</title>
        <authorList>
            <person name="Hart S.F.M."/>
            <person name="Yonemitsu M.A."/>
            <person name="Giersch R.M."/>
            <person name="Beal B.F."/>
            <person name="Arriagada G."/>
            <person name="Davis B.W."/>
            <person name="Ostrander E.A."/>
            <person name="Goff S.P."/>
            <person name="Metzger M.J."/>
        </authorList>
    </citation>
    <scope>NUCLEOTIDE SEQUENCE</scope>
    <source>
        <strain evidence="7">MELC-2E11</strain>
        <tissue evidence="7">Siphon/mantle</tissue>
    </source>
</reference>
<dbReference type="SUPFAM" id="SSF57903">
    <property type="entry name" value="FYVE/PHD zinc finger"/>
    <property type="match status" value="1"/>
</dbReference>
<dbReference type="PANTHER" id="PTHR46603">
    <property type="entry name" value="ABSCISSION/NOCUT CHECKPOINT REGULATOR"/>
    <property type="match status" value="1"/>
</dbReference>
<dbReference type="InterPro" id="IPR044553">
    <property type="entry name" value="Bbox1_ANCHR"/>
</dbReference>
<evidence type="ECO:0000313" key="7">
    <source>
        <dbReference type="EMBL" id="WAR20177.1"/>
    </source>
</evidence>
<dbReference type="SUPFAM" id="SSF57845">
    <property type="entry name" value="B-box zinc-binding domain"/>
    <property type="match status" value="1"/>
</dbReference>
<accession>A0ABY7FF22</accession>
<sequence length="409" mass="45874">MSCYGCGSSFGAFKKEHGCKNCGFAFCTKCLPNKFPIERMNNEKHRVCMKCYNILTGKVKPKEDDTAKYSPPENYKKRVAALAEREGTGGRGPKPTHHAPAQRKPAGISQADWDIQQRLEKLKEKSPAEKAAGQVSETELGERLARMKGVPPEKKQPTYQPPERRSQQKQMEDLLNEIADEVELDARLPDPVTEISARLAKLKQPYGQDKNTESNANNESNASENNLNKPSLRDSQTFSSNFSQSKDKIMNEGPAATREGANTEIRSPGTDREINEQDISNLMKEAEQSDSENEEIEIVKRALEENRLDEASARDGVTTGGREVEAVGGKQRPQEKARPDKKQVKKMNDQEWYDPDELPYCCICTEDAVVRCLGCDHDLYCQQCFKEGHEKLGLSDHVTIKYTPQEGTS</sequence>
<keyword evidence="2 4" id="KW-0863">Zinc-finger</keyword>
<evidence type="ECO:0000256" key="4">
    <source>
        <dbReference type="PROSITE-ProRule" id="PRU00091"/>
    </source>
</evidence>
<feature type="region of interest" description="Disordered" evidence="5">
    <location>
        <begin position="307"/>
        <end position="350"/>
    </location>
</feature>
<dbReference type="PROSITE" id="PS50178">
    <property type="entry name" value="ZF_FYVE"/>
    <property type="match status" value="1"/>
</dbReference>
<keyword evidence="8" id="KW-1185">Reference proteome</keyword>
<dbReference type="InterPro" id="IPR011011">
    <property type="entry name" value="Znf_FYVE_PHD"/>
</dbReference>
<evidence type="ECO:0000313" key="8">
    <source>
        <dbReference type="Proteomes" id="UP001164746"/>
    </source>
</evidence>
<feature type="compositionally biased region" description="Low complexity" evidence="5">
    <location>
        <begin position="213"/>
        <end position="228"/>
    </location>
</feature>
<feature type="compositionally biased region" description="Acidic residues" evidence="5">
    <location>
        <begin position="174"/>
        <end position="183"/>
    </location>
</feature>
<feature type="compositionally biased region" description="Basic and acidic residues" evidence="5">
    <location>
        <begin position="140"/>
        <end position="172"/>
    </location>
</feature>
<gene>
    <name evidence="7" type="ORF">MAR_002015</name>
</gene>
<dbReference type="EMBL" id="CP111022">
    <property type="protein sequence ID" value="WAR20177.1"/>
    <property type="molecule type" value="Genomic_DNA"/>
</dbReference>
<evidence type="ECO:0000256" key="1">
    <source>
        <dbReference type="ARBA" id="ARBA00022723"/>
    </source>
</evidence>
<proteinExistence type="predicted"/>
<dbReference type="Gene3D" id="3.30.40.10">
    <property type="entry name" value="Zinc/RING finger domain, C3HC4 (zinc finger)"/>
    <property type="match status" value="1"/>
</dbReference>
<feature type="region of interest" description="Disordered" evidence="5">
    <location>
        <begin position="83"/>
        <end position="110"/>
    </location>
</feature>
<organism evidence="7 8">
    <name type="scientific">Mya arenaria</name>
    <name type="common">Soft-shell clam</name>
    <dbReference type="NCBI Taxonomy" id="6604"/>
    <lineage>
        <taxon>Eukaryota</taxon>
        <taxon>Metazoa</taxon>
        <taxon>Spiralia</taxon>
        <taxon>Lophotrochozoa</taxon>
        <taxon>Mollusca</taxon>
        <taxon>Bivalvia</taxon>
        <taxon>Autobranchia</taxon>
        <taxon>Heteroconchia</taxon>
        <taxon>Euheterodonta</taxon>
        <taxon>Imparidentia</taxon>
        <taxon>Neoheterodontei</taxon>
        <taxon>Myida</taxon>
        <taxon>Myoidea</taxon>
        <taxon>Myidae</taxon>
        <taxon>Mya</taxon>
    </lineage>
</organism>
<evidence type="ECO:0000256" key="2">
    <source>
        <dbReference type="ARBA" id="ARBA00022771"/>
    </source>
</evidence>
<dbReference type="InterPro" id="IPR017455">
    <property type="entry name" value="Znf_FYVE-rel"/>
</dbReference>
<name>A0ABY7FF22_MYAAR</name>
<dbReference type="Proteomes" id="UP001164746">
    <property type="component" value="Chromosome 11"/>
</dbReference>
<dbReference type="PANTHER" id="PTHR46603:SF1">
    <property type="entry name" value="ABSCISSION_NOCUT CHECKPOINT REGULATOR"/>
    <property type="match status" value="1"/>
</dbReference>
<protein>
    <submittedName>
        <fullName evidence="7">ANCHR-like protein</fullName>
    </submittedName>
</protein>